<dbReference type="EMBL" id="AP022565">
    <property type="protein sequence ID" value="BBX25771.1"/>
    <property type="molecule type" value="Genomic_DNA"/>
</dbReference>
<evidence type="ECO:0000256" key="4">
    <source>
        <dbReference type="ARBA" id="ARBA00022840"/>
    </source>
</evidence>
<organism evidence="7 8">
    <name type="scientific">Mycolicibacterium alvei</name>
    <dbReference type="NCBI Taxonomy" id="67081"/>
    <lineage>
        <taxon>Bacteria</taxon>
        <taxon>Bacillati</taxon>
        <taxon>Actinomycetota</taxon>
        <taxon>Actinomycetes</taxon>
        <taxon>Mycobacteriales</taxon>
        <taxon>Mycobacteriaceae</taxon>
        <taxon>Mycolicibacterium</taxon>
    </lineage>
</organism>
<name>A0A6N4UQG5_9MYCO</name>
<dbReference type="InterPro" id="IPR004968">
    <property type="entry name" value="DNA_primase/NTPase_C"/>
</dbReference>
<evidence type="ECO:0000256" key="3">
    <source>
        <dbReference type="ARBA" id="ARBA00022806"/>
    </source>
</evidence>
<protein>
    <recommendedName>
        <fullName evidence="6">SF3 helicase domain-containing protein</fullName>
    </recommendedName>
</protein>
<gene>
    <name evidence="7" type="ORF">MALV_08960</name>
</gene>
<keyword evidence="2" id="KW-0378">Hydrolase</keyword>
<dbReference type="InterPro" id="IPR034154">
    <property type="entry name" value="TOPRIM_DnaG/twinkle"/>
</dbReference>
<dbReference type="InterPro" id="IPR027417">
    <property type="entry name" value="P-loop_NTPase"/>
</dbReference>
<dbReference type="GO" id="GO:0016787">
    <property type="term" value="F:hydrolase activity"/>
    <property type="evidence" value="ECO:0007669"/>
    <property type="project" value="UniProtKB-KW"/>
</dbReference>
<feature type="region of interest" description="Disordered" evidence="5">
    <location>
        <begin position="66"/>
        <end position="96"/>
    </location>
</feature>
<dbReference type="Pfam" id="PF08706">
    <property type="entry name" value="D5_N"/>
    <property type="match status" value="1"/>
</dbReference>
<dbReference type="Gene3D" id="3.40.50.300">
    <property type="entry name" value="P-loop containing nucleotide triphosphate hydrolases"/>
    <property type="match status" value="1"/>
</dbReference>
<dbReference type="Pfam" id="PF12965">
    <property type="entry name" value="DUF3854"/>
    <property type="match status" value="1"/>
</dbReference>
<dbReference type="GO" id="GO:0005524">
    <property type="term" value="F:ATP binding"/>
    <property type="evidence" value="ECO:0007669"/>
    <property type="project" value="UniProtKB-KW"/>
</dbReference>
<feature type="domain" description="SF3 helicase" evidence="6">
    <location>
        <begin position="399"/>
        <end position="559"/>
    </location>
</feature>
<keyword evidence="4" id="KW-0067">ATP-binding</keyword>
<proteinExistence type="predicted"/>
<dbReference type="Pfam" id="PF03288">
    <property type="entry name" value="Pox_D5"/>
    <property type="match status" value="1"/>
</dbReference>
<feature type="compositionally biased region" description="Basic and acidic residues" evidence="5">
    <location>
        <begin position="722"/>
        <end position="732"/>
    </location>
</feature>
<dbReference type="KEGG" id="malv:MALV_08960"/>
<evidence type="ECO:0000313" key="7">
    <source>
        <dbReference type="EMBL" id="BBX25771.1"/>
    </source>
</evidence>
<dbReference type="CDD" id="cd01029">
    <property type="entry name" value="TOPRIM_primases"/>
    <property type="match status" value="1"/>
</dbReference>
<dbReference type="Proteomes" id="UP000466906">
    <property type="component" value="Chromosome"/>
</dbReference>
<keyword evidence="3" id="KW-0347">Helicase</keyword>
<accession>A0A6N4UQG5</accession>
<dbReference type="InterPro" id="IPR024385">
    <property type="entry name" value="DUF3854"/>
</dbReference>
<dbReference type="InterPro" id="IPR014015">
    <property type="entry name" value="Helicase_SF3_DNA-vir"/>
</dbReference>
<feature type="region of interest" description="Disordered" evidence="5">
    <location>
        <begin position="722"/>
        <end position="742"/>
    </location>
</feature>
<evidence type="ECO:0000256" key="5">
    <source>
        <dbReference type="SAM" id="MobiDB-lite"/>
    </source>
</evidence>
<sequence>MALYPEHLKMLAHSGISSEFANQRGYETIVNSQLLKPLGFNQAQQKLGQGLLIPLLRADGTVSGYQFRPDTPRQHQNGKDRKYETPSRQRNVLDVPPGVGGWLDDPSFDLWITEGTKKADCGAIHGLCIVALSGVWNWCGTNDFGGKTVLADFHDIALNGRRVVLAFDGDAARNPDVFQAMCSLADWLKTKDARVEYLHLPDNGDSKVGLDDYLAEHSLSDLLKLVKNHPPVADGGKHVADEHRFKDAYIGQEIADTYLKREYIYTGSFGWMKFDSRRWTPISQPVVEDVVRRAVIDMLEKASNKNLGVHVLKPLAALLSASRIAAILRIIKGYLATDAEDFDAHPHLLNVKNGVVDLRNGNLRPHDPNLKLTKVTMVDYVKDAIHEDWNAALTALPEDVTHWLQMRFGQGITGHPVPDDKLVILKGSGENGKTTVVDGVRFALGSDYAVTLPDRVLLARNGDHPTEMMVLRGARLAFMEEFPELGHLNVKRLKDLHGVGQISARYCGKDTVFWEPSHTIFVTTNYLPRVDESDHGTWRRLALVPFPYKYVKPNKPITNENMERTGDPDLRTRLRNGRNGQHEAVLSWLVAGAVQWYRGEQTMPDEPQSVITATRKWRASADLLLRFFDDKIVFDPEAHVISTELYAVFADWLKSHGHVPWGDQNFSARLSQHSEISLRGVEKKQIRKNQNLSRNGYAFASTEPVPARYTAWAGIRFRRADDRGQDEPDQHKWKVVRGGKGL</sequence>
<dbReference type="SUPFAM" id="SSF52540">
    <property type="entry name" value="P-loop containing nucleoside triphosphate hydrolases"/>
    <property type="match status" value="1"/>
</dbReference>
<evidence type="ECO:0000256" key="2">
    <source>
        <dbReference type="ARBA" id="ARBA00022801"/>
    </source>
</evidence>
<dbReference type="AlphaFoldDB" id="A0A6N4UQG5"/>
<dbReference type="InterPro" id="IPR006500">
    <property type="entry name" value="Helicase_put_C_phage/plasmid"/>
</dbReference>
<dbReference type="PROSITE" id="PS51206">
    <property type="entry name" value="SF3_HELICASE_1"/>
    <property type="match status" value="1"/>
</dbReference>
<keyword evidence="8" id="KW-1185">Reference proteome</keyword>
<reference evidence="7 8" key="1">
    <citation type="journal article" date="2019" name="Emerg. Microbes Infect.">
        <title>Comprehensive subspecies identification of 175 nontuberculous mycobacteria species based on 7547 genomic profiles.</title>
        <authorList>
            <person name="Matsumoto Y."/>
            <person name="Kinjo T."/>
            <person name="Motooka D."/>
            <person name="Nabeya D."/>
            <person name="Jung N."/>
            <person name="Uechi K."/>
            <person name="Horii T."/>
            <person name="Iida T."/>
            <person name="Fujita J."/>
            <person name="Nakamura S."/>
        </authorList>
    </citation>
    <scope>NUCLEOTIDE SEQUENCE [LARGE SCALE GENOMIC DNA]</scope>
    <source>
        <strain evidence="7 8">JCM 12272</strain>
    </source>
</reference>
<dbReference type="PANTHER" id="PTHR35372">
    <property type="entry name" value="ATP BINDING PROTEIN-RELATED"/>
    <property type="match status" value="1"/>
</dbReference>
<dbReference type="GO" id="GO:0004386">
    <property type="term" value="F:helicase activity"/>
    <property type="evidence" value="ECO:0007669"/>
    <property type="project" value="UniProtKB-KW"/>
</dbReference>
<dbReference type="InterPro" id="IPR014818">
    <property type="entry name" value="Phage/plasmid_primase_P4_C"/>
</dbReference>
<dbReference type="NCBIfam" id="TIGR01613">
    <property type="entry name" value="primase_Cterm"/>
    <property type="match status" value="1"/>
</dbReference>
<dbReference type="InterPro" id="IPR051620">
    <property type="entry name" value="ORF904-like_C"/>
</dbReference>
<evidence type="ECO:0000259" key="6">
    <source>
        <dbReference type="PROSITE" id="PS51206"/>
    </source>
</evidence>
<dbReference type="PANTHER" id="PTHR35372:SF2">
    <property type="entry name" value="SF3 HELICASE DOMAIN-CONTAINING PROTEIN"/>
    <property type="match status" value="1"/>
</dbReference>
<feature type="compositionally biased region" description="Basic and acidic residues" evidence="5">
    <location>
        <begin position="70"/>
        <end position="87"/>
    </location>
</feature>
<dbReference type="RefSeq" id="WP_163661421.1">
    <property type="nucleotide sequence ID" value="NZ_AP022565.1"/>
</dbReference>
<evidence type="ECO:0000256" key="1">
    <source>
        <dbReference type="ARBA" id="ARBA00022741"/>
    </source>
</evidence>
<feature type="compositionally biased region" description="Basic residues" evidence="5">
    <location>
        <begin position="733"/>
        <end position="742"/>
    </location>
</feature>
<keyword evidence="1" id="KW-0547">Nucleotide-binding</keyword>
<dbReference type="SMART" id="SM00885">
    <property type="entry name" value="D5_N"/>
    <property type="match status" value="1"/>
</dbReference>
<evidence type="ECO:0000313" key="8">
    <source>
        <dbReference type="Proteomes" id="UP000466906"/>
    </source>
</evidence>